<dbReference type="OMA" id="MSEPLQY"/>
<dbReference type="GO" id="GO:0016020">
    <property type="term" value="C:membrane"/>
    <property type="evidence" value="ECO:0000318"/>
    <property type="project" value="GO_Central"/>
</dbReference>
<comment type="similarity">
    <text evidence="1">Belongs to the OSBP family.</text>
</comment>
<evidence type="ECO:0000256" key="2">
    <source>
        <dbReference type="SAM" id="MobiDB-lite"/>
    </source>
</evidence>
<feature type="region of interest" description="Disordered" evidence="2">
    <location>
        <begin position="379"/>
        <end position="408"/>
    </location>
</feature>
<reference evidence="3 4" key="1">
    <citation type="journal article" date="2014" name="Nat. Commun.">
        <title>Klebsormidium flaccidum genome reveals primary factors for plant terrestrial adaptation.</title>
        <authorList>
            <person name="Hori K."/>
            <person name="Maruyama F."/>
            <person name="Fujisawa T."/>
            <person name="Togashi T."/>
            <person name="Yamamoto N."/>
            <person name="Seo M."/>
            <person name="Sato S."/>
            <person name="Yamada T."/>
            <person name="Mori H."/>
            <person name="Tajima N."/>
            <person name="Moriyama T."/>
            <person name="Ikeuchi M."/>
            <person name="Watanabe M."/>
            <person name="Wada H."/>
            <person name="Kobayashi K."/>
            <person name="Saito M."/>
            <person name="Masuda T."/>
            <person name="Sasaki-Sekimoto Y."/>
            <person name="Mashiguchi K."/>
            <person name="Awai K."/>
            <person name="Shimojima M."/>
            <person name="Masuda S."/>
            <person name="Iwai M."/>
            <person name="Nobusawa T."/>
            <person name="Narise T."/>
            <person name="Kondo S."/>
            <person name="Saito H."/>
            <person name="Sato R."/>
            <person name="Murakawa M."/>
            <person name="Ihara Y."/>
            <person name="Oshima-Yamada Y."/>
            <person name="Ohtaka K."/>
            <person name="Satoh M."/>
            <person name="Sonobe K."/>
            <person name="Ishii M."/>
            <person name="Ohtani R."/>
            <person name="Kanamori-Sato M."/>
            <person name="Honoki R."/>
            <person name="Miyazaki D."/>
            <person name="Mochizuki H."/>
            <person name="Umetsu J."/>
            <person name="Higashi K."/>
            <person name="Shibata D."/>
            <person name="Kamiya Y."/>
            <person name="Sato N."/>
            <person name="Nakamura Y."/>
            <person name="Tabata S."/>
            <person name="Ida S."/>
            <person name="Kurokawa K."/>
            <person name="Ohta H."/>
        </authorList>
    </citation>
    <scope>NUCLEOTIDE SEQUENCE [LARGE SCALE GENOMIC DNA]</scope>
    <source>
        <strain evidence="3 4">NIES-2285</strain>
    </source>
</reference>
<dbReference type="OrthoDB" id="14833at2759"/>
<dbReference type="GO" id="GO:0032934">
    <property type="term" value="F:sterol binding"/>
    <property type="evidence" value="ECO:0000318"/>
    <property type="project" value="GO_Central"/>
</dbReference>
<dbReference type="EMBL" id="DF237300">
    <property type="protein sequence ID" value="GAQ87409.1"/>
    <property type="molecule type" value="Genomic_DNA"/>
</dbReference>
<feature type="region of interest" description="Disordered" evidence="2">
    <location>
        <begin position="1"/>
        <end position="22"/>
    </location>
</feature>
<protein>
    <recommendedName>
        <fullName evidence="5">Oxysterol-binding protein</fullName>
    </recommendedName>
</protein>
<dbReference type="Gene3D" id="3.30.70.3490">
    <property type="match status" value="1"/>
</dbReference>
<feature type="region of interest" description="Disordered" evidence="2">
    <location>
        <begin position="58"/>
        <end position="78"/>
    </location>
</feature>
<dbReference type="SUPFAM" id="SSF144000">
    <property type="entry name" value="Oxysterol-binding protein-like"/>
    <property type="match status" value="1"/>
</dbReference>
<feature type="compositionally biased region" description="Polar residues" evidence="2">
    <location>
        <begin position="485"/>
        <end position="496"/>
    </location>
</feature>
<feature type="region of interest" description="Disordered" evidence="2">
    <location>
        <begin position="480"/>
        <end position="517"/>
    </location>
</feature>
<evidence type="ECO:0000313" key="4">
    <source>
        <dbReference type="Proteomes" id="UP000054558"/>
    </source>
</evidence>
<gene>
    <name evidence="3" type="ORF">KFL_003510030</name>
</gene>
<dbReference type="InterPro" id="IPR000648">
    <property type="entry name" value="Oxysterol-bd"/>
</dbReference>
<dbReference type="AlphaFoldDB" id="A0A1Y1ID95"/>
<dbReference type="FunFam" id="2.40.160.120:FF:000001">
    <property type="entry name" value="Oxysterol-binding protein"/>
    <property type="match status" value="1"/>
</dbReference>
<sequence>MSSSELAAGDGSVDSKKPKKSKGFFHSVTSYASKAVGTVHNGISSGISSVFNIGNEDMEVTAPDGGEGDAASEAGKGRFKKEEQSQLWTMMHKYIGADVTSLVTLPVFLFEPMTTLQKMAELMEYTDLLNRAAVEKDPYVKLALSVGWALSPYYAYQRTWKPFNPILGETYELTGYNNIDYIAEQVTHHPPMGVAHAEHPLWTYDCISKLKTKFMGNYLDVTPTGQTRVRFRETGEVLDLVPPMTKVHNLIVGRTWVDSYGDMVLTNMKTNDVCVLNFKACGWFGSGRHEVSGYVENAAGEKKLYIWGKWTKAVWYKACKPDGEPIEGAEEVLIWKLAEVPKNDKYDYTYFAHLLNSFDTAPKPVLASDGRIRGDRLALERGNTKKAGSDKTKLEERQRYERREREARGEEWTPRWFRPTGETACDGELPIFEFTGTYTERVAAIKSGQLKDGLVLTEEEDPSDKYSPWQYKAPEEVELLGASNPDHNLSSSSLTESLKPVDSQKSDPVLSGGGVRPVVKPGLIDPAAIDAVVSKKAVG</sequence>
<name>A0A1Y1ID95_KLENI</name>
<dbReference type="PANTHER" id="PTHR10972">
    <property type="entry name" value="OXYSTEROL-BINDING PROTEIN-RELATED"/>
    <property type="match status" value="1"/>
</dbReference>
<organism evidence="3 4">
    <name type="scientific">Klebsormidium nitens</name>
    <name type="common">Green alga</name>
    <name type="synonym">Ulothrix nitens</name>
    <dbReference type="NCBI Taxonomy" id="105231"/>
    <lineage>
        <taxon>Eukaryota</taxon>
        <taxon>Viridiplantae</taxon>
        <taxon>Streptophyta</taxon>
        <taxon>Klebsormidiophyceae</taxon>
        <taxon>Klebsormidiales</taxon>
        <taxon>Klebsormidiaceae</taxon>
        <taxon>Klebsormidium</taxon>
    </lineage>
</organism>
<dbReference type="STRING" id="105231.A0A1Y1ID95"/>
<dbReference type="Pfam" id="PF01237">
    <property type="entry name" value="Oxysterol_BP"/>
    <property type="match status" value="1"/>
</dbReference>
<dbReference type="PANTHER" id="PTHR10972:SF136">
    <property type="entry name" value="OXYSTEROL-BINDING PROTEIN 8"/>
    <property type="match status" value="1"/>
</dbReference>
<accession>A0A1Y1ID95</accession>
<dbReference type="InterPro" id="IPR037239">
    <property type="entry name" value="OSBP_sf"/>
</dbReference>
<keyword evidence="4" id="KW-1185">Reference proteome</keyword>
<evidence type="ECO:0000313" key="3">
    <source>
        <dbReference type="EMBL" id="GAQ87409.1"/>
    </source>
</evidence>
<dbReference type="Gene3D" id="2.40.160.120">
    <property type="match status" value="1"/>
</dbReference>
<evidence type="ECO:0008006" key="5">
    <source>
        <dbReference type="Google" id="ProtNLM"/>
    </source>
</evidence>
<proteinExistence type="inferred from homology"/>
<dbReference type="GO" id="GO:0005829">
    <property type="term" value="C:cytosol"/>
    <property type="evidence" value="ECO:0000318"/>
    <property type="project" value="GO_Central"/>
</dbReference>
<dbReference type="Proteomes" id="UP000054558">
    <property type="component" value="Unassembled WGS sequence"/>
</dbReference>
<evidence type="ECO:0000256" key="1">
    <source>
        <dbReference type="ARBA" id="ARBA00008842"/>
    </source>
</evidence>
<dbReference type="GO" id="GO:0120009">
    <property type="term" value="P:intermembrane lipid transfer"/>
    <property type="evidence" value="ECO:0007669"/>
    <property type="project" value="UniProtKB-ARBA"/>
</dbReference>